<evidence type="ECO:0000313" key="2">
    <source>
        <dbReference type="EMBL" id="VDN41597.1"/>
    </source>
</evidence>
<dbReference type="WBParaSite" id="GPUH_0002356101-mRNA-1">
    <property type="protein sequence ID" value="GPUH_0002356101-mRNA-1"/>
    <property type="gene ID" value="GPUH_0002356101"/>
</dbReference>
<dbReference type="OrthoDB" id="10020193at2759"/>
<evidence type="ECO:0000313" key="3">
    <source>
        <dbReference type="Proteomes" id="UP000271098"/>
    </source>
</evidence>
<dbReference type="AlphaFoldDB" id="A0A183ERE0"/>
<organism evidence="4">
    <name type="scientific">Gongylonema pulchrum</name>
    <dbReference type="NCBI Taxonomy" id="637853"/>
    <lineage>
        <taxon>Eukaryota</taxon>
        <taxon>Metazoa</taxon>
        <taxon>Ecdysozoa</taxon>
        <taxon>Nematoda</taxon>
        <taxon>Chromadorea</taxon>
        <taxon>Rhabditida</taxon>
        <taxon>Spirurina</taxon>
        <taxon>Spiruromorpha</taxon>
        <taxon>Spiruroidea</taxon>
        <taxon>Gongylonematidae</taxon>
        <taxon>Gongylonema</taxon>
    </lineage>
</organism>
<gene>
    <name evidence="2" type="ORF">GPUH_LOCUS23530</name>
</gene>
<keyword evidence="3" id="KW-1185">Reference proteome</keyword>
<name>A0A183ERE0_9BILA</name>
<dbReference type="Proteomes" id="UP000271098">
    <property type="component" value="Unassembled WGS sequence"/>
</dbReference>
<proteinExistence type="predicted"/>
<feature type="region of interest" description="Disordered" evidence="1">
    <location>
        <begin position="166"/>
        <end position="186"/>
    </location>
</feature>
<evidence type="ECO:0000313" key="4">
    <source>
        <dbReference type="WBParaSite" id="GPUH_0002356101-mRNA-1"/>
    </source>
</evidence>
<reference evidence="4" key="1">
    <citation type="submission" date="2016-06" db="UniProtKB">
        <authorList>
            <consortium name="WormBaseParasite"/>
        </authorList>
    </citation>
    <scope>IDENTIFICATION</scope>
</reference>
<evidence type="ECO:0000256" key="1">
    <source>
        <dbReference type="SAM" id="MobiDB-lite"/>
    </source>
</evidence>
<protein>
    <submittedName>
        <fullName evidence="4">G_PROTEIN_RECEP_F1_2 domain-containing protein</fullName>
    </submittedName>
</protein>
<accession>A0A183ERE0</accession>
<dbReference type="EMBL" id="UYRT01098119">
    <property type="protein sequence ID" value="VDN41597.1"/>
    <property type="molecule type" value="Genomic_DNA"/>
</dbReference>
<sequence>MSIRNGNHLQIGSEASRHSRVHRRRRAVPFNCGPISNCLNLITFSTSCCLFVVHFLQLQNESDISSLNRDLIALKFTALELQLWHRKKKFQWIPSVLYVVSNLLVFIEIFDFSAFSIASTPISQCSTLSQTSSNHEVSFSENGNRNTSFREVTPSRELRNLFTSLTLSKDPSPGDSAPATPRRRGKFWNFPSLKQLFLSNN</sequence>
<reference evidence="2 3" key="2">
    <citation type="submission" date="2018-11" db="EMBL/GenBank/DDBJ databases">
        <authorList>
            <consortium name="Pathogen Informatics"/>
        </authorList>
    </citation>
    <scope>NUCLEOTIDE SEQUENCE [LARGE SCALE GENOMIC DNA]</scope>
</reference>